<dbReference type="PANTHER" id="PTHR33376:SF7">
    <property type="entry name" value="C4-DICARBOXYLATE-BINDING PROTEIN DCTB"/>
    <property type="match status" value="1"/>
</dbReference>
<gene>
    <name evidence="4" type="ORF">METZ01_LOCUS405431</name>
</gene>
<dbReference type="EMBL" id="UINC01156263">
    <property type="protein sequence ID" value="SVD52577.1"/>
    <property type="molecule type" value="Genomic_DNA"/>
</dbReference>
<dbReference type="InterPro" id="IPR038404">
    <property type="entry name" value="TRAP_DctP_sf"/>
</dbReference>
<evidence type="ECO:0000256" key="3">
    <source>
        <dbReference type="ARBA" id="ARBA00022729"/>
    </source>
</evidence>
<evidence type="ECO:0000256" key="2">
    <source>
        <dbReference type="ARBA" id="ARBA00022448"/>
    </source>
</evidence>
<sequence>MIESARVAELVFTGKFFSRMRDAILDRTGLRLMAVSNIGGWRHIANDVRELRSPEDLEGLQFQTSNVPVHIETTRALGASPTGVSGNTLISSDSAVELSQGMRTGIIDLLKRVPETRPTFLTVDRHTYIIGLWLMNERSYRLMPLDLQQIVQLGFDELRRITLSFPDNREAEALDVFRADGGQVYVPTADEQRAFVTAAGRVSTWFMDAYGYEWLVWLEGAIAEAERELSSSSRQ</sequence>
<evidence type="ECO:0000256" key="1">
    <source>
        <dbReference type="ARBA" id="ARBA00009023"/>
    </source>
</evidence>
<keyword evidence="3" id="KW-0732">Signal</keyword>
<reference evidence="4" key="1">
    <citation type="submission" date="2018-05" db="EMBL/GenBank/DDBJ databases">
        <authorList>
            <person name="Lanie J.A."/>
            <person name="Ng W.-L."/>
            <person name="Kazmierczak K.M."/>
            <person name="Andrzejewski T.M."/>
            <person name="Davidsen T.M."/>
            <person name="Wayne K.J."/>
            <person name="Tettelin H."/>
            <person name="Glass J.I."/>
            <person name="Rusch D."/>
            <person name="Podicherti R."/>
            <person name="Tsui H.-C.T."/>
            <person name="Winkler M.E."/>
        </authorList>
    </citation>
    <scope>NUCLEOTIDE SEQUENCE</scope>
</reference>
<organism evidence="4">
    <name type="scientific">marine metagenome</name>
    <dbReference type="NCBI Taxonomy" id="408172"/>
    <lineage>
        <taxon>unclassified sequences</taxon>
        <taxon>metagenomes</taxon>
        <taxon>ecological metagenomes</taxon>
    </lineage>
</organism>
<accession>A0A382W1C5</accession>
<proteinExistence type="inferred from homology"/>
<dbReference type="Pfam" id="PF03480">
    <property type="entry name" value="DctP"/>
    <property type="match status" value="1"/>
</dbReference>
<comment type="similarity">
    <text evidence="1">Belongs to the bacterial solute-binding protein 7 family.</text>
</comment>
<dbReference type="AlphaFoldDB" id="A0A382W1C5"/>
<name>A0A382W1C5_9ZZZZ</name>
<dbReference type="PANTHER" id="PTHR33376">
    <property type="match status" value="1"/>
</dbReference>
<keyword evidence="2" id="KW-0813">Transport</keyword>
<dbReference type="InterPro" id="IPR018389">
    <property type="entry name" value="DctP_fam"/>
</dbReference>
<dbReference type="GO" id="GO:0055085">
    <property type="term" value="P:transmembrane transport"/>
    <property type="evidence" value="ECO:0007669"/>
    <property type="project" value="InterPro"/>
</dbReference>
<dbReference type="Gene3D" id="3.40.190.170">
    <property type="entry name" value="Bacterial extracellular solute-binding protein, family 7"/>
    <property type="match status" value="1"/>
</dbReference>
<evidence type="ECO:0000313" key="4">
    <source>
        <dbReference type="EMBL" id="SVD52577.1"/>
    </source>
</evidence>
<protein>
    <submittedName>
        <fullName evidence="4">Uncharacterized protein</fullName>
    </submittedName>
</protein>
<dbReference type="NCBIfam" id="NF037995">
    <property type="entry name" value="TRAP_S1"/>
    <property type="match status" value="1"/>
</dbReference>